<evidence type="ECO:0000313" key="2">
    <source>
        <dbReference type="EMBL" id="SED73623.1"/>
    </source>
</evidence>
<dbReference type="Pfam" id="PF11716">
    <property type="entry name" value="MDMPI_N"/>
    <property type="match status" value="1"/>
</dbReference>
<accession>A0A1H5D417</accession>
<keyword evidence="3" id="KW-1185">Reference proteome</keyword>
<name>A0A1H5D417_9PSEU</name>
<evidence type="ECO:0000313" key="3">
    <source>
        <dbReference type="Proteomes" id="UP000199622"/>
    </source>
</evidence>
<dbReference type="OrthoDB" id="154293at2"/>
<dbReference type="AlphaFoldDB" id="A0A1H5D417"/>
<dbReference type="InterPro" id="IPR024344">
    <property type="entry name" value="MDMPI_metal-binding"/>
</dbReference>
<feature type="domain" description="Mycothiol-dependent maleylpyruvate isomerase metal-binding" evidence="1">
    <location>
        <begin position="18"/>
        <end position="157"/>
    </location>
</feature>
<dbReference type="EMBL" id="FNSO01000004">
    <property type="protein sequence ID" value="SED73623.1"/>
    <property type="molecule type" value="Genomic_DNA"/>
</dbReference>
<reference evidence="3" key="1">
    <citation type="submission" date="2016-10" db="EMBL/GenBank/DDBJ databases">
        <authorList>
            <person name="Varghese N."/>
            <person name="Submissions S."/>
        </authorList>
    </citation>
    <scope>NUCLEOTIDE SEQUENCE [LARGE SCALE GENOMIC DNA]</scope>
    <source>
        <strain evidence="3">DSM 44544</strain>
    </source>
</reference>
<dbReference type="Proteomes" id="UP000199622">
    <property type="component" value="Unassembled WGS sequence"/>
</dbReference>
<dbReference type="SUPFAM" id="SSF109854">
    <property type="entry name" value="DinB/YfiT-like putative metalloenzymes"/>
    <property type="match status" value="1"/>
</dbReference>
<dbReference type="Gene3D" id="1.20.120.450">
    <property type="entry name" value="dinb family like domain"/>
    <property type="match status" value="1"/>
</dbReference>
<dbReference type="RefSeq" id="WP_091318634.1">
    <property type="nucleotide sequence ID" value="NZ_FNSO01000004.1"/>
</dbReference>
<dbReference type="NCBIfam" id="TIGR03083">
    <property type="entry name" value="maleylpyruvate isomerase family mycothiol-dependent enzyme"/>
    <property type="match status" value="1"/>
</dbReference>
<gene>
    <name evidence="2" type="ORF">SAMN04489727_9146</name>
</gene>
<dbReference type="InterPro" id="IPR034660">
    <property type="entry name" value="DinB/YfiT-like"/>
</dbReference>
<dbReference type="STRING" id="208445.SAMN04489727_9146"/>
<dbReference type="GO" id="GO:0046872">
    <property type="term" value="F:metal ion binding"/>
    <property type="evidence" value="ECO:0007669"/>
    <property type="project" value="InterPro"/>
</dbReference>
<proteinExistence type="predicted"/>
<evidence type="ECO:0000259" key="1">
    <source>
        <dbReference type="Pfam" id="PF11716"/>
    </source>
</evidence>
<protein>
    <submittedName>
        <fullName evidence="2">TIGR03083 family protein</fullName>
    </submittedName>
</protein>
<organism evidence="2 3">
    <name type="scientific">Amycolatopsis tolypomycina</name>
    <dbReference type="NCBI Taxonomy" id="208445"/>
    <lineage>
        <taxon>Bacteria</taxon>
        <taxon>Bacillati</taxon>
        <taxon>Actinomycetota</taxon>
        <taxon>Actinomycetes</taxon>
        <taxon>Pseudonocardiales</taxon>
        <taxon>Pseudonocardiaceae</taxon>
        <taxon>Amycolatopsis</taxon>
    </lineage>
</organism>
<sequence length="282" mass="31988">MSPTRWGPPIDVLPYFSKEEQALMTLLGALTEEDWTRPTMCTGWTVKDVAAHLLGDKVGRLSRGRDNHTAEAPRPGEPFPRFLDRINEEWVVACRRLSTDVLLTMLYEFMGQTTEYWAGQDLDELGEPVSWAGAEPAPRWLDAARDYSEFWVHHVQIREALEHTPLEDEYAEPIADTFVRALPHTLRDVDARVGKQVGYTVTGQGKWHARRERDGWVLDRGAPSSRTPLATVTTDLDTFWRLCTRNAADLSRVKTTGEENVCAQVLEMTSIIVSDRHGGEER</sequence>
<dbReference type="InterPro" id="IPR017517">
    <property type="entry name" value="Maleyloyr_isom"/>
</dbReference>